<reference evidence="1" key="1">
    <citation type="journal article" date="2020" name="Stud. Mycol.">
        <title>101 Dothideomycetes genomes: a test case for predicting lifestyles and emergence of pathogens.</title>
        <authorList>
            <person name="Haridas S."/>
            <person name="Albert R."/>
            <person name="Binder M."/>
            <person name="Bloem J."/>
            <person name="Labutti K."/>
            <person name="Salamov A."/>
            <person name="Andreopoulos B."/>
            <person name="Baker S."/>
            <person name="Barry K."/>
            <person name="Bills G."/>
            <person name="Bluhm B."/>
            <person name="Cannon C."/>
            <person name="Castanera R."/>
            <person name="Culley D."/>
            <person name="Daum C."/>
            <person name="Ezra D."/>
            <person name="Gonzalez J."/>
            <person name="Henrissat B."/>
            <person name="Kuo A."/>
            <person name="Liang C."/>
            <person name="Lipzen A."/>
            <person name="Lutzoni F."/>
            <person name="Magnuson J."/>
            <person name="Mondo S."/>
            <person name="Nolan M."/>
            <person name="Ohm R."/>
            <person name="Pangilinan J."/>
            <person name="Park H.-J."/>
            <person name="Ramirez L."/>
            <person name="Alfaro M."/>
            <person name="Sun H."/>
            <person name="Tritt A."/>
            <person name="Yoshinaga Y."/>
            <person name="Zwiers L.-H."/>
            <person name="Turgeon B."/>
            <person name="Goodwin S."/>
            <person name="Spatafora J."/>
            <person name="Crous P."/>
            <person name="Grigoriev I."/>
        </authorList>
    </citation>
    <scope>NUCLEOTIDE SEQUENCE</scope>
    <source>
        <strain evidence="1">CBS 122367</strain>
    </source>
</reference>
<evidence type="ECO:0000313" key="2">
    <source>
        <dbReference type="Proteomes" id="UP000799291"/>
    </source>
</evidence>
<name>A0A6G1JF29_9PLEO</name>
<accession>A0A6G1JF29</accession>
<proteinExistence type="predicted"/>
<keyword evidence="2" id="KW-1185">Reference proteome</keyword>
<evidence type="ECO:0000313" key="1">
    <source>
        <dbReference type="EMBL" id="KAF2688830.1"/>
    </source>
</evidence>
<dbReference type="AlphaFoldDB" id="A0A6G1JF29"/>
<dbReference type="Proteomes" id="UP000799291">
    <property type="component" value="Unassembled WGS sequence"/>
</dbReference>
<protein>
    <submittedName>
        <fullName evidence="1">Uncharacterized protein</fullName>
    </submittedName>
</protein>
<organism evidence="1 2">
    <name type="scientific">Lentithecium fluviatile CBS 122367</name>
    <dbReference type="NCBI Taxonomy" id="1168545"/>
    <lineage>
        <taxon>Eukaryota</taxon>
        <taxon>Fungi</taxon>
        <taxon>Dikarya</taxon>
        <taxon>Ascomycota</taxon>
        <taxon>Pezizomycotina</taxon>
        <taxon>Dothideomycetes</taxon>
        <taxon>Pleosporomycetidae</taxon>
        <taxon>Pleosporales</taxon>
        <taxon>Massarineae</taxon>
        <taxon>Lentitheciaceae</taxon>
        <taxon>Lentithecium</taxon>
    </lineage>
</organism>
<sequence length="181" mass="20281">MLPVIPPIRCAPTLPKFPISCISRSSCSATHAARNLSPVLQHRPDPLQQRVLYRRRTCHALCHDINKALSQSHAPQKLIRGPAGFWIGTARIACGMDGRVLDHRRDWDQEKQRTKVLGSIGKRQRLCGFPRTTVASPQHSDRTGGRISPVQHHCHSLFLSCGNGSCVLRRNSEHYFLVQGQ</sequence>
<dbReference type="EMBL" id="MU005573">
    <property type="protein sequence ID" value="KAF2688830.1"/>
    <property type="molecule type" value="Genomic_DNA"/>
</dbReference>
<gene>
    <name evidence="1" type="ORF">K458DRAFT_153552</name>
</gene>